<dbReference type="InterPro" id="IPR015424">
    <property type="entry name" value="PyrdxlP-dep_Trfase"/>
</dbReference>
<comment type="caution">
    <text evidence="3">The sequence shown here is derived from an EMBL/GenBank/DDBJ whole genome shotgun (WGS) entry which is preliminary data.</text>
</comment>
<dbReference type="Proteomes" id="UP000474967">
    <property type="component" value="Unassembled WGS sequence"/>
</dbReference>
<dbReference type="Pfam" id="PF00266">
    <property type="entry name" value="Aminotran_5"/>
    <property type="match status" value="1"/>
</dbReference>
<reference evidence="3 4" key="1">
    <citation type="journal article" date="2014" name="J. Microbiol.">
        <title>Diaminobutyricibacter tongyongensis gen. nov., sp. nov. and Homoserinibacter gongjuensis gen. nov., sp. nov. belong to the family Microbacteriaceae.</title>
        <authorList>
            <person name="Kim S.J."/>
            <person name="Ahn J.H."/>
            <person name="Weon H.Y."/>
            <person name="Hamada M."/>
            <person name="Suzuki K."/>
            <person name="Kwon S.W."/>
        </authorList>
    </citation>
    <scope>NUCLEOTIDE SEQUENCE [LARGE SCALE GENOMIC DNA]</scope>
    <source>
        <strain evidence="3 4">NBRC 108724</strain>
    </source>
</reference>
<dbReference type="InterPro" id="IPR000192">
    <property type="entry name" value="Aminotrans_V_dom"/>
</dbReference>
<keyword evidence="3" id="KW-0808">Transferase</keyword>
<evidence type="ECO:0000313" key="4">
    <source>
        <dbReference type="Proteomes" id="UP000474967"/>
    </source>
</evidence>
<dbReference type="AlphaFoldDB" id="A0A6L9XVS3"/>
<dbReference type="SUPFAM" id="SSF53383">
    <property type="entry name" value="PLP-dependent transferases"/>
    <property type="match status" value="1"/>
</dbReference>
<sequence length="401" mass="42737">MTAPADLLTREGRPARTEWTLDPAVTHLNHGSFGAVPIAAQEVQRAFIEAMEANPSTWFKGLPARVAAARREVEEFLGAEQDSLGLVPNASAGATVVFSSIHGFPGMEVVTTDHAYGAVAMGAERLARRWDGAVIDVHVPLAAGAKEVEEAVMAHVGPRTALIVIDAVTSATARRFPIANITTAARRIGVPVLVDAAHAPGVFAEPLGKMDGDFWVGNLHKFACAPRGTAALVVAEGHRADVSPLIDSWGAPYPFPASFDHQGTLDNTGHLAAGSAFGTIEERFGWGSVLGHMDTLGDYAEDIVGRSVSDLFGFDARVDVGMPVGAMRLIRLPKGLVTTPEEAEEFRAYLSDVARVETAITCWNGSGFLRLSVHAYNTAGDYEDFAERVVPLFADFLAVRR</sequence>
<dbReference type="Gene3D" id="3.90.1150.10">
    <property type="entry name" value="Aspartate Aminotransferase, domain 1"/>
    <property type="match status" value="1"/>
</dbReference>
<dbReference type="EMBL" id="JAAGWY010000001">
    <property type="protein sequence ID" value="NEN05396.1"/>
    <property type="molecule type" value="Genomic_DNA"/>
</dbReference>
<keyword evidence="1" id="KW-0663">Pyridoxal phosphate</keyword>
<evidence type="ECO:0000259" key="2">
    <source>
        <dbReference type="Pfam" id="PF00266"/>
    </source>
</evidence>
<protein>
    <submittedName>
        <fullName evidence="3">Aminotransferase class V-fold PLP-dependent enzyme</fullName>
    </submittedName>
</protein>
<accession>A0A6L9XVS3</accession>
<keyword evidence="3" id="KW-0032">Aminotransferase</keyword>
<dbReference type="InterPro" id="IPR015422">
    <property type="entry name" value="PyrdxlP-dep_Trfase_small"/>
</dbReference>
<dbReference type="RefSeq" id="WP_163288617.1">
    <property type="nucleotide sequence ID" value="NZ_JAAGWY010000001.1"/>
</dbReference>
<feature type="domain" description="Aminotransferase class V" evidence="2">
    <location>
        <begin position="64"/>
        <end position="245"/>
    </location>
</feature>
<evidence type="ECO:0000256" key="1">
    <source>
        <dbReference type="ARBA" id="ARBA00022898"/>
    </source>
</evidence>
<dbReference type="PANTHER" id="PTHR43092:SF2">
    <property type="entry name" value="HERCYNYLCYSTEINE SULFOXIDE LYASE"/>
    <property type="match status" value="1"/>
</dbReference>
<evidence type="ECO:0000313" key="3">
    <source>
        <dbReference type="EMBL" id="NEN05396.1"/>
    </source>
</evidence>
<dbReference type="InterPro" id="IPR015421">
    <property type="entry name" value="PyrdxlP-dep_Trfase_major"/>
</dbReference>
<organism evidence="3 4">
    <name type="scientific">Leifsonia tongyongensis</name>
    <dbReference type="NCBI Taxonomy" id="1268043"/>
    <lineage>
        <taxon>Bacteria</taxon>
        <taxon>Bacillati</taxon>
        <taxon>Actinomycetota</taxon>
        <taxon>Actinomycetes</taxon>
        <taxon>Micrococcales</taxon>
        <taxon>Microbacteriaceae</taxon>
        <taxon>Leifsonia</taxon>
    </lineage>
</organism>
<dbReference type="Gene3D" id="3.40.640.10">
    <property type="entry name" value="Type I PLP-dependent aspartate aminotransferase-like (Major domain)"/>
    <property type="match status" value="1"/>
</dbReference>
<proteinExistence type="predicted"/>
<keyword evidence="4" id="KW-1185">Reference proteome</keyword>
<gene>
    <name evidence="3" type="ORF">G3T36_05875</name>
</gene>
<dbReference type="GO" id="GO:0008483">
    <property type="term" value="F:transaminase activity"/>
    <property type="evidence" value="ECO:0007669"/>
    <property type="project" value="UniProtKB-KW"/>
</dbReference>
<name>A0A6L9XVS3_9MICO</name>
<dbReference type="PANTHER" id="PTHR43092">
    <property type="entry name" value="L-CYSTEINE DESULFHYDRASE"/>
    <property type="match status" value="1"/>
</dbReference>